<dbReference type="RefSeq" id="WP_094095904.1">
    <property type="nucleotide sequence ID" value="NZ_BMHF01000018.1"/>
</dbReference>
<feature type="transmembrane region" description="Helical" evidence="1">
    <location>
        <begin position="446"/>
        <end position="468"/>
    </location>
</feature>
<feature type="transmembrane region" description="Helical" evidence="1">
    <location>
        <begin position="474"/>
        <end position="493"/>
    </location>
</feature>
<feature type="transmembrane region" description="Helical" evidence="1">
    <location>
        <begin position="536"/>
        <end position="553"/>
    </location>
</feature>
<organism evidence="2 3">
    <name type="scientific">Paenibacillus physcomitrellae</name>
    <dbReference type="NCBI Taxonomy" id="1619311"/>
    <lineage>
        <taxon>Bacteria</taxon>
        <taxon>Bacillati</taxon>
        <taxon>Bacillota</taxon>
        <taxon>Bacilli</taxon>
        <taxon>Bacillales</taxon>
        <taxon>Paenibacillaceae</taxon>
        <taxon>Paenibacillus</taxon>
    </lineage>
</organism>
<evidence type="ECO:0000256" key="1">
    <source>
        <dbReference type="SAM" id="Phobius"/>
    </source>
</evidence>
<proteinExistence type="predicted"/>
<dbReference type="EMBL" id="BMHF01000018">
    <property type="protein sequence ID" value="GGA48862.1"/>
    <property type="molecule type" value="Genomic_DNA"/>
</dbReference>
<gene>
    <name evidence="2" type="ORF">GCM10010917_37680</name>
</gene>
<feature type="transmembrane region" description="Helical" evidence="1">
    <location>
        <begin position="364"/>
        <end position="383"/>
    </location>
</feature>
<reference evidence="3" key="1">
    <citation type="journal article" date="2019" name="Int. J. Syst. Evol. Microbiol.">
        <title>The Global Catalogue of Microorganisms (GCM) 10K type strain sequencing project: providing services to taxonomists for standard genome sequencing and annotation.</title>
        <authorList>
            <consortium name="The Broad Institute Genomics Platform"/>
            <consortium name="The Broad Institute Genome Sequencing Center for Infectious Disease"/>
            <person name="Wu L."/>
            <person name="Ma J."/>
        </authorList>
    </citation>
    <scope>NUCLEOTIDE SEQUENCE [LARGE SCALE GENOMIC DNA]</scope>
    <source>
        <strain evidence="3">CGMCC 1.15044</strain>
    </source>
</reference>
<dbReference type="Proteomes" id="UP000609323">
    <property type="component" value="Unassembled WGS sequence"/>
</dbReference>
<keyword evidence="1" id="KW-0472">Membrane</keyword>
<feature type="transmembrane region" description="Helical" evidence="1">
    <location>
        <begin position="110"/>
        <end position="132"/>
    </location>
</feature>
<feature type="transmembrane region" description="Helical" evidence="1">
    <location>
        <begin position="514"/>
        <end position="530"/>
    </location>
</feature>
<feature type="transmembrane region" description="Helical" evidence="1">
    <location>
        <begin position="221"/>
        <end position="240"/>
    </location>
</feature>
<name>A0ABQ1GR86_9BACL</name>
<sequence length="562" mass="64705">MKEFRTLKLLDKIRAPLEKIGVQYPELRLILQVKLTMDGRRVPTVGAGMFSRSKERNGSDNQLSSQRFGEELETGNRFIRSLWLYVLIGLVLLPFMLIGDNYLFQMSVSFSILFFMVTSSLISDFSSVLLDIRDKTILLSRPVNAKTINLAKMIHILIYLSYITAAVTLPSLIAALFKHGFVFLLVYLAEIILMDFFIVALTALLYFLVLRLFNGEVLKDIINYVQIGLTIVLMVGYQLVFRLFDLSGFAVHFEPKIWQYLLPPVWFAGPFEVLFNGEHSGIYVSFALLALLVPILSLTVYTLLMPRFEQHLQKLSEQGDGGRNRTSHFHKRLGSWICRTKEEAVFFDFASIMLRRERDFKLKVYPSLGLSIVFPFIFMLINFKEGKNWAEISSGQSYLFIYFCTIMVPTVIMTLKYSGNYKGAWIYTTAPLIQIKDLYKGTLKAFLMRLLLPLFLVEAIIFMAIFGLRILPDLLVVLLVIFLYTYISFLLIGRELPFSRRFETVPEEGAGMKTLGLLAILGVFALLHFLSLRFSYGVYGYLVILLAVNFWVWRRGFEFRDN</sequence>
<evidence type="ECO:0008006" key="4">
    <source>
        <dbReference type="Google" id="ProtNLM"/>
    </source>
</evidence>
<accession>A0ABQ1GR86</accession>
<protein>
    <recommendedName>
        <fullName evidence="4">ABC transporter permease</fullName>
    </recommendedName>
</protein>
<feature type="transmembrane region" description="Helical" evidence="1">
    <location>
        <begin position="183"/>
        <end position="209"/>
    </location>
</feature>
<evidence type="ECO:0000313" key="2">
    <source>
        <dbReference type="EMBL" id="GGA48862.1"/>
    </source>
</evidence>
<comment type="caution">
    <text evidence="2">The sequence shown here is derived from an EMBL/GenBank/DDBJ whole genome shotgun (WGS) entry which is preliminary data.</text>
</comment>
<feature type="transmembrane region" description="Helical" evidence="1">
    <location>
        <begin position="395"/>
        <end position="415"/>
    </location>
</feature>
<keyword evidence="1" id="KW-0812">Transmembrane</keyword>
<evidence type="ECO:0000313" key="3">
    <source>
        <dbReference type="Proteomes" id="UP000609323"/>
    </source>
</evidence>
<keyword evidence="1" id="KW-1133">Transmembrane helix</keyword>
<feature type="transmembrane region" description="Helical" evidence="1">
    <location>
        <begin position="153"/>
        <end position="177"/>
    </location>
</feature>
<keyword evidence="3" id="KW-1185">Reference proteome</keyword>
<feature type="transmembrane region" description="Helical" evidence="1">
    <location>
        <begin position="82"/>
        <end position="104"/>
    </location>
</feature>
<feature type="transmembrane region" description="Helical" evidence="1">
    <location>
        <begin position="282"/>
        <end position="304"/>
    </location>
</feature>